<feature type="region of interest" description="Disordered" evidence="2">
    <location>
        <begin position="1124"/>
        <end position="1143"/>
    </location>
</feature>
<dbReference type="AlphaFoldDB" id="A0A225WI25"/>
<accession>A0A225WI25</accession>
<dbReference type="Proteomes" id="UP000198211">
    <property type="component" value="Unassembled WGS sequence"/>
</dbReference>
<reference evidence="4" key="1">
    <citation type="submission" date="2017-03" db="EMBL/GenBank/DDBJ databases">
        <title>Phytopthora megakarya and P. palmivora, two closely related causual agents of cacao black pod achieved similar genome size and gene model numbers by different mechanisms.</title>
        <authorList>
            <person name="Ali S."/>
            <person name="Shao J."/>
            <person name="Larry D.J."/>
            <person name="Kronmiller B."/>
            <person name="Shen D."/>
            <person name="Strem M.D."/>
            <person name="Melnick R.L."/>
            <person name="Guiltinan M.J."/>
            <person name="Tyler B.M."/>
            <person name="Meinhardt L.W."/>
            <person name="Bailey B.A."/>
        </authorList>
    </citation>
    <scope>NUCLEOTIDE SEQUENCE [LARGE SCALE GENOMIC DNA]</scope>
    <source>
        <strain evidence="4">zdho120</strain>
    </source>
</reference>
<sequence length="1143" mass="129336">MKRHKKPASAYQYYQKLVQDFDMLEREMESHQEEQSELEAQLERAKAKIQASKAENQQAQQVEWERERDRQLEIFIQQRSAIETLRAQTEALDDQELRLQAEMEVLRERIQETSETEARRIRRIVHERTTLLEDELTKGKLDLEYIAQVVSTGRRHELKQNAQLEANKPAAFSVQHLVQDIQERRRRDFETAEANFQARMRSFQLEKDELAKKAKEQRITKQRALQILSQNQQLAIKDFFASPPTVQEHVNTPSLLFGDILQSLSQSGSYIEQIQTIESERKSGRRAIADVLQEARTTLERGTGRIEAIQKRLSDRKAEAQKLGIMMPDTAFTGYDGAWGIESYSPQQYEMVYFIRGLVFSWMDTAIEHVNAEPTKELLEYEVNRWITTHVNVKLGRVYFIRGLVFSWMDTAIEHVNAEPTKELLESEVNRWITTHVNVKLGRDRDNFLLVAGQILIELLKEVAVEIASDIRSEFESNAFRVRNVFTNAFKRVLFPISSENVASPQTKKLPFKAQASTEATTHSFLFKSALDHLRVVRNRRHDPKSFVLLHHSRLSPLQRKMATVMVSPPASISPTKKLFGLFNVQRYNGAHAKKNELSLQHRGFTPVASTQIEAEVIPFLSQGVSKFSPSTAKLALTFWQNDPQLRVRTVIIPSSKGHCSCMQLSPNEDLLICGTSEGELTLWDLLSDHPTIIRVWSLPKAERSQITRVIFSPDAQAIIACFRRKTIGVFTINPRITSTYQKQATHSGDCFPVDLKKYTPQTLQLQMQISAVDALAELSFSSELREGAPNIVTKNLATNWNVAELSSGSFFESFSLIGMATNNISILCGTSTGDIVKVNLNPGGVHFHGIQAAFDSPGPEDTKSLNTKSIRREIFRGHRRNVIFVSCIHRESNESKLTEILSVDQDGIMCIWEYSTAKFTGFGWFEPSLMIRLELTCSKSTSSLAAPTSSVLEQPLSMKLPLSPDKLGSGTLTGEIVQVALTLDHTRLVCMVFYADPTKKGVTGTLRFLQIDTSHAHLHQVQLNVDFAGGNGAPRFALTTYFLLLLANNLVRVYILRTGNEAHKPIVLSTPGRQFLFNNISCSTSPKHVKLGSPTKARRRTVNPTTITFVVSSDEHSRLLVHSFTASTPQSPGKKANPKRER</sequence>
<dbReference type="OrthoDB" id="199838at2759"/>
<dbReference type="SUPFAM" id="SSF50978">
    <property type="entry name" value="WD40 repeat-like"/>
    <property type="match status" value="1"/>
</dbReference>
<organism evidence="3 4">
    <name type="scientific">Phytophthora megakarya</name>
    <dbReference type="NCBI Taxonomy" id="4795"/>
    <lineage>
        <taxon>Eukaryota</taxon>
        <taxon>Sar</taxon>
        <taxon>Stramenopiles</taxon>
        <taxon>Oomycota</taxon>
        <taxon>Peronosporomycetes</taxon>
        <taxon>Peronosporales</taxon>
        <taxon>Peronosporaceae</taxon>
        <taxon>Phytophthora</taxon>
    </lineage>
</organism>
<dbReference type="EMBL" id="NBNE01000850">
    <property type="protein sequence ID" value="OWZ16898.1"/>
    <property type="molecule type" value="Genomic_DNA"/>
</dbReference>
<dbReference type="Gene3D" id="2.130.10.10">
    <property type="entry name" value="YVTN repeat-like/Quinoprotein amine dehydrogenase"/>
    <property type="match status" value="1"/>
</dbReference>
<dbReference type="InterPro" id="IPR001680">
    <property type="entry name" value="WD40_rpt"/>
</dbReference>
<dbReference type="STRING" id="4795.A0A225WI25"/>
<gene>
    <name evidence="3" type="ORF">PHMEG_0009245</name>
</gene>
<evidence type="ECO:0000313" key="3">
    <source>
        <dbReference type="EMBL" id="OWZ16898.1"/>
    </source>
</evidence>
<keyword evidence="1" id="KW-0175">Coiled coil</keyword>
<evidence type="ECO:0000256" key="2">
    <source>
        <dbReference type="SAM" id="MobiDB-lite"/>
    </source>
</evidence>
<evidence type="ECO:0000256" key="1">
    <source>
        <dbReference type="SAM" id="Coils"/>
    </source>
</evidence>
<dbReference type="SMART" id="SM00320">
    <property type="entry name" value="WD40"/>
    <property type="match status" value="3"/>
</dbReference>
<proteinExistence type="predicted"/>
<comment type="caution">
    <text evidence="3">The sequence shown here is derived from an EMBL/GenBank/DDBJ whole genome shotgun (WGS) entry which is preliminary data.</text>
</comment>
<name>A0A225WI25_9STRA</name>
<feature type="coiled-coil region" evidence="1">
    <location>
        <begin position="14"/>
        <end position="116"/>
    </location>
</feature>
<keyword evidence="4" id="KW-1185">Reference proteome</keyword>
<protein>
    <submittedName>
        <fullName evidence="3">Lipid binding protein</fullName>
    </submittedName>
</protein>
<evidence type="ECO:0000313" key="4">
    <source>
        <dbReference type="Proteomes" id="UP000198211"/>
    </source>
</evidence>
<dbReference type="InterPro" id="IPR015943">
    <property type="entry name" value="WD40/YVTN_repeat-like_dom_sf"/>
</dbReference>
<dbReference type="InterPro" id="IPR036322">
    <property type="entry name" value="WD40_repeat_dom_sf"/>
</dbReference>